<evidence type="ECO:0000313" key="3">
    <source>
        <dbReference type="EMBL" id="ABG94148.1"/>
    </source>
</evidence>
<dbReference type="Pfam" id="PF00106">
    <property type="entry name" value="adh_short"/>
    <property type="match status" value="1"/>
</dbReference>
<gene>
    <name evidence="3" type="ordered locus">RHA1_ro02342</name>
</gene>
<dbReference type="PRINTS" id="PR00081">
    <property type="entry name" value="GDHRDH"/>
</dbReference>
<dbReference type="CDD" id="cd05233">
    <property type="entry name" value="SDR_c"/>
    <property type="match status" value="1"/>
</dbReference>
<comment type="similarity">
    <text evidence="1">Belongs to the short-chain dehydrogenases/reductases (SDR) family.</text>
</comment>
<organism evidence="3 4">
    <name type="scientific">Rhodococcus jostii (strain RHA1)</name>
    <dbReference type="NCBI Taxonomy" id="101510"/>
    <lineage>
        <taxon>Bacteria</taxon>
        <taxon>Bacillati</taxon>
        <taxon>Actinomycetota</taxon>
        <taxon>Actinomycetes</taxon>
        <taxon>Mycobacteriales</taxon>
        <taxon>Nocardiaceae</taxon>
        <taxon>Rhodococcus</taxon>
    </lineage>
</organism>
<proteinExistence type="inferred from homology"/>
<dbReference type="GO" id="GO:0016491">
    <property type="term" value="F:oxidoreductase activity"/>
    <property type="evidence" value="ECO:0007669"/>
    <property type="project" value="UniProtKB-KW"/>
</dbReference>
<accession>Q0SE88</accession>
<dbReference type="PROSITE" id="PS00061">
    <property type="entry name" value="ADH_SHORT"/>
    <property type="match status" value="1"/>
</dbReference>
<dbReference type="Gene3D" id="3.40.50.720">
    <property type="entry name" value="NAD(P)-binding Rossmann-like Domain"/>
    <property type="match status" value="1"/>
</dbReference>
<dbReference type="PANTHER" id="PTHR43669">
    <property type="entry name" value="5-KETO-D-GLUCONATE 5-REDUCTASE"/>
    <property type="match status" value="1"/>
</dbReference>
<dbReference type="SUPFAM" id="SSF51735">
    <property type="entry name" value="NAD(P)-binding Rossmann-fold domains"/>
    <property type="match status" value="1"/>
</dbReference>
<evidence type="ECO:0000313" key="4">
    <source>
        <dbReference type="Proteomes" id="UP000008710"/>
    </source>
</evidence>
<dbReference type="KEGG" id="rha:RHA1_ro02342"/>
<dbReference type="AlphaFoldDB" id="Q0SE88"/>
<dbReference type="EMBL" id="CP000431">
    <property type="protein sequence ID" value="ABG94148.1"/>
    <property type="molecule type" value="Genomic_DNA"/>
</dbReference>
<dbReference type="PANTHER" id="PTHR43669:SF8">
    <property type="entry name" value="SHORT-CHAIN TYPE DEHYDROGENASE_REDUCTASE-RELATED"/>
    <property type="match status" value="1"/>
</dbReference>
<keyword evidence="2" id="KW-0560">Oxidoreductase</keyword>
<protein>
    <submittedName>
        <fullName evidence="3">Probable oxidoreductase</fullName>
    </submittedName>
</protein>
<evidence type="ECO:0000256" key="1">
    <source>
        <dbReference type="ARBA" id="ARBA00006484"/>
    </source>
</evidence>
<reference evidence="4" key="1">
    <citation type="journal article" date="2006" name="Proc. Natl. Acad. Sci. U.S.A.">
        <title>The complete genome of Rhodococcus sp. RHA1 provides insights into a catabolic powerhouse.</title>
        <authorList>
            <person name="McLeod M.P."/>
            <person name="Warren R.L."/>
            <person name="Hsiao W.W.L."/>
            <person name="Araki N."/>
            <person name="Myhre M."/>
            <person name="Fernandes C."/>
            <person name="Miyazawa D."/>
            <person name="Wong W."/>
            <person name="Lillquist A.L."/>
            <person name="Wang D."/>
            <person name="Dosanjh M."/>
            <person name="Hara H."/>
            <person name="Petrescu A."/>
            <person name="Morin R.D."/>
            <person name="Yang G."/>
            <person name="Stott J.M."/>
            <person name="Schein J.E."/>
            <person name="Shin H."/>
            <person name="Smailus D."/>
            <person name="Siddiqui A.S."/>
            <person name="Marra M.A."/>
            <person name="Jones S.J.M."/>
            <person name="Holt R."/>
            <person name="Brinkman F.S.L."/>
            <person name="Miyauchi K."/>
            <person name="Fukuda M."/>
            <person name="Davies J.E."/>
            <person name="Mohn W.W."/>
            <person name="Eltis L.D."/>
        </authorList>
    </citation>
    <scope>NUCLEOTIDE SEQUENCE [LARGE SCALE GENOMIC DNA]</scope>
    <source>
        <strain evidence="4">RHA1</strain>
    </source>
</reference>
<dbReference type="InterPro" id="IPR002347">
    <property type="entry name" value="SDR_fam"/>
</dbReference>
<dbReference type="Proteomes" id="UP000008710">
    <property type="component" value="Chromosome"/>
</dbReference>
<dbReference type="InterPro" id="IPR020904">
    <property type="entry name" value="Sc_DH/Rdtase_CS"/>
</dbReference>
<name>Q0SE88_RHOJR</name>
<dbReference type="HOGENOM" id="CLU_010194_2_1_11"/>
<evidence type="ECO:0000256" key="2">
    <source>
        <dbReference type="ARBA" id="ARBA00023002"/>
    </source>
</evidence>
<dbReference type="eggNOG" id="COG4221">
    <property type="taxonomic scope" value="Bacteria"/>
</dbReference>
<dbReference type="InterPro" id="IPR036291">
    <property type="entry name" value="NAD(P)-bd_dom_sf"/>
</dbReference>
<sequence>MISVEDWDHIRVPSRRNLVQVAQKVAIVTGGGGGIGGALAERLAAEGARVVVTDLDAASAQAVSDRINATRPGASIARGADASDDAQIGSVIDAAEKAFGAVDLYFANAGVAAGEDLEPDDAVWDLALDVNVRAHIRAARRLVPGWIERGEGYFVSTASAAGLLTQIGSAPYSVTKHAAVGFAEWLSVTYGDKGVRVSCLCPMGVNTKLLTDDAALSATAARAVTTAGTVLEASEVAECVLAAMEAEQFLILPHPEVLEMYRHKGADYDRWIRGMRRYQASLLAQPS</sequence>